<proteinExistence type="predicted"/>
<dbReference type="PROSITE" id="PS51257">
    <property type="entry name" value="PROKAR_LIPOPROTEIN"/>
    <property type="match status" value="1"/>
</dbReference>
<evidence type="ECO:0000313" key="2">
    <source>
        <dbReference type="EMBL" id="PIR85083.1"/>
    </source>
</evidence>
<sequence>MKKILISLSIMLLLVIPVHSAQAISLGGIFGCGAAEAGGAVKTAVTTAVTSTVGIASAVQVNDASANLKLETQNIKDCVLDGLVVAIRQGIITATTQSIVNWINGGFEGGPSFVTDLNRYLGEIADETSLEFIQGTELGFLCSPFSLDVRLALTVNRQPFQERIRCSLDDVVGNSERFLSGAFSEGGWPGWFRVATNIQNNPYGAYLVSSGQLEARIASRQGEQLSLLNFGQGFLSPRQCVEYEKDPITGEPGECLRYEITTPGSIVNDTLSNHLGSGLKQLELADEIDEIINALLAQLSQQVITGAQGLRGLSQRSGGQGSFLERLVEESNVNARTAVGNVIGNDLDRSIDFQETYRATLNETLDELDNFETTLTLFAQCDTPISTEGEATLKGIGMEGVVATDLIAIIKQIIETNRSRYLALLENSEDSLNVLIELRTDTLRAQTLQEFESTVEIYDSFIQQGIHGTNTDILSVQADRANLQNMMGIINASLDSCISAPQ</sequence>
<accession>A0A2H0UF86</accession>
<dbReference type="EMBL" id="PFBH01000016">
    <property type="protein sequence ID" value="PIR85083.1"/>
    <property type="molecule type" value="Genomic_DNA"/>
</dbReference>
<reference evidence="3" key="1">
    <citation type="submission" date="2017-09" db="EMBL/GenBank/DDBJ databases">
        <title>Depth-based differentiation of microbial function through sediment-hosted aquifers and enrichment of novel symbionts in the deep terrestrial subsurface.</title>
        <authorList>
            <person name="Probst A.J."/>
            <person name="Ladd B."/>
            <person name="Jarett J.K."/>
            <person name="Geller-Mcgrath D.E."/>
            <person name="Sieber C.M.K."/>
            <person name="Emerson J.B."/>
            <person name="Anantharaman K."/>
            <person name="Thomas B.C."/>
            <person name="Malmstrom R."/>
            <person name="Stieglmeier M."/>
            <person name="Klingl A."/>
            <person name="Woyke T."/>
            <person name="Ryan C.M."/>
            <person name="Banfield J.F."/>
        </authorList>
    </citation>
    <scope>NUCLEOTIDE SEQUENCE [LARGE SCALE GENOMIC DNA]</scope>
</reference>
<organism evidence="2 3">
    <name type="scientific">Candidatus Kaiserbacteria bacterium CG10_big_fil_rev_8_21_14_0_10_45_20</name>
    <dbReference type="NCBI Taxonomy" id="1974607"/>
    <lineage>
        <taxon>Bacteria</taxon>
        <taxon>Candidatus Kaiseribacteriota</taxon>
    </lineage>
</organism>
<gene>
    <name evidence="2" type="ORF">COU15_02830</name>
</gene>
<protein>
    <submittedName>
        <fullName evidence="2">Uncharacterized protein</fullName>
    </submittedName>
</protein>
<comment type="caution">
    <text evidence="2">The sequence shown here is derived from an EMBL/GenBank/DDBJ whole genome shotgun (WGS) entry which is preliminary data.</text>
</comment>
<dbReference type="AlphaFoldDB" id="A0A2H0UF86"/>
<feature type="chain" id="PRO_5013776082" evidence="1">
    <location>
        <begin position="24"/>
        <end position="502"/>
    </location>
</feature>
<dbReference type="Proteomes" id="UP000229315">
    <property type="component" value="Unassembled WGS sequence"/>
</dbReference>
<name>A0A2H0UF86_9BACT</name>
<evidence type="ECO:0000256" key="1">
    <source>
        <dbReference type="SAM" id="SignalP"/>
    </source>
</evidence>
<feature type="signal peptide" evidence="1">
    <location>
        <begin position="1"/>
        <end position="23"/>
    </location>
</feature>
<keyword evidence="1" id="KW-0732">Signal</keyword>
<evidence type="ECO:0000313" key="3">
    <source>
        <dbReference type="Proteomes" id="UP000229315"/>
    </source>
</evidence>